<organism evidence="2 3">
    <name type="scientific">Eleusine coracana subsp. coracana</name>
    <dbReference type="NCBI Taxonomy" id="191504"/>
    <lineage>
        <taxon>Eukaryota</taxon>
        <taxon>Viridiplantae</taxon>
        <taxon>Streptophyta</taxon>
        <taxon>Embryophyta</taxon>
        <taxon>Tracheophyta</taxon>
        <taxon>Spermatophyta</taxon>
        <taxon>Magnoliopsida</taxon>
        <taxon>Liliopsida</taxon>
        <taxon>Poales</taxon>
        <taxon>Poaceae</taxon>
        <taxon>PACMAD clade</taxon>
        <taxon>Chloridoideae</taxon>
        <taxon>Cynodonteae</taxon>
        <taxon>Eleusininae</taxon>
        <taxon>Eleusine</taxon>
    </lineage>
</organism>
<comment type="caution">
    <text evidence="2">The sequence shown here is derived from an EMBL/GenBank/DDBJ whole genome shotgun (WGS) entry which is preliminary data.</text>
</comment>
<dbReference type="PANTHER" id="PTHR34145">
    <property type="entry name" value="OS02G0105600 PROTEIN"/>
    <property type="match status" value="1"/>
</dbReference>
<dbReference type="EMBL" id="BQKI01000081">
    <property type="protein sequence ID" value="GJN29361.1"/>
    <property type="molecule type" value="Genomic_DNA"/>
</dbReference>
<dbReference type="Pfam" id="PF23622">
    <property type="entry name" value="LRR_At1g61320_AtMIF1"/>
    <property type="match status" value="1"/>
</dbReference>
<dbReference type="AlphaFoldDB" id="A0AAV5F385"/>
<reference evidence="2" key="1">
    <citation type="journal article" date="2018" name="DNA Res.">
        <title>Multiple hybrid de novo genome assembly of finger millet, an orphan allotetraploid crop.</title>
        <authorList>
            <person name="Hatakeyama M."/>
            <person name="Aluri S."/>
            <person name="Balachadran M.T."/>
            <person name="Sivarajan S.R."/>
            <person name="Patrignani A."/>
            <person name="Gruter S."/>
            <person name="Poveda L."/>
            <person name="Shimizu-Inatsugi R."/>
            <person name="Baeten J."/>
            <person name="Francoijs K.J."/>
            <person name="Nataraja K.N."/>
            <person name="Reddy Y.A.N."/>
            <person name="Phadnis S."/>
            <person name="Ravikumar R.L."/>
            <person name="Schlapbach R."/>
            <person name="Sreeman S.M."/>
            <person name="Shimizu K.K."/>
        </authorList>
    </citation>
    <scope>NUCLEOTIDE SEQUENCE</scope>
</reference>
<dbReference type="InterPro" id="IPR053772">
    <property type="entry name" value="At1g61320/At1g61330-like"/>
</dbReference>
<feature type="domain" description="At1g61320/AtMIF1 LRR" evidence="1">
    <location>
        <begin position="24"/>
        <end position="356"/>
    </location>
</feature>
<dbReference type="SUPFAM" id="SSF52047">
    <property type="entry name" value="RNI-like"/>
    <property type="match status" value="1"/>
</dbReference>
<accession>A0AAV5F385</accession>
<reference evidence="2" key="2">
    <citation type="submission" date="2021-12" db="EMBL/GenBank/DDBJ databases">
        <title>Resequencing data analysis of finger millet.</title>
        <authorList>
            <person name="Hatakeyama M."/>
            <person name="Aluri S."/>
            <person name="Balachadran M.T."/>
            <person name="Sivarajan S.R."/>
            <person name="Poveda L."/>
            <person name="Shimizu-Inatsugi R."/>
            <person name="Schlapbach R."/>
            <person name="Sreeman S.M."/>
            <person name="Shimizu K.K."/>
        </authorList>
    </citation>
    <scope>NUCLEOTIDE SEQUENCE</scope>
</reference>
<dbReference type="InterPro" id="IPR032675">
    <property type="entry name" value="LRR_dom_sf"/>
</dbReference>
<dbReference type="PANTHER" id="PTHR34145:SF57">
    <property type="entry name" value="F-BOX DOMAIN-CONTAINING PROTEIN"/>
    <property type="match status" value="1"/>
</dbReference>
<sequence>MCSRRNIPGSEQYIKEFIQNVDAVLQQHNGEFVESFELKFEFDNQLIIHLDEWVRFVAASQAKNLALDLVPVKFHGRHDQYLLPHELLGSRSTHRLQNIQLGFVSIKLPSQFSGFPNLRKLDLHLIDSTAKDLGDMLSSCSNLEWLSIVRCHVNDELKVNVPLPCLLYLCVAYCRMTRIKFNAMKLQTFVWGGGNPYPFDLSQSLMLKDAHFYVYGSITLEYALVTLPTVILSVEHLTLQATAPLKTLALLENSCKLSQLKYLQLDLFMNNDDADNILSLSSYLRAAPLLEKFELHVNRKPLRSLPRHPHNRLKNLYITGFTACTGHLEFLLHIVENAPFLEVLTLDPACIFDRGMTFEGQESIFSWVREVSRRYLAGRISSSTKLCLL</sequence>
<dbReference type="Proteomes" id="UP001054889">
    <property type="component" value="Unassembled WGS sequence"/>
</dbReference>
<dbReference type="Gene3D" id="3.80.10.10">
    <property type="entry name" value="Ribonuclease Inhibitor"/>
    <property type="match status" value="1"/>
</dbReference>
<name>A0AAV5F385_ELECO</name>
<evidence type="ECO:0000259" key="1">
    <source>
        <dbReference type="Pfam" id="PF23622"/>
    </source>
</evidence>
<evidence type="ECO:0000313" key="2">
    <source>
        <dbReference type="EMBL" id="GJN29361.1"/>
    </source>
</evidence>
<protein>
    <recommendedName>
        <fullName evidence="1">At1g61320/AtMIF1 LRR domain-containing protein</fullName>
    </recommendedName>
</protein>
<evidence type="ECO:0000313" key="3">
    <source>
        <dbReference type="Proteomes" id="UP001054889"/>
    </source>
</evidence>
<gene>
    <name evidence="2" type="primary">gb17583</name>
    <name evidence="2" type="ORF">PR202_gb17583</name>
</gene>
<keyword evidence="3" id="KW-1185">Reference proteome</keyword>
<proteinExistence type="predicted"/>
<dbReference type="InterPro" id="IPR055357">
    <property type="entry name" value="LRR_At1g61320_AtMIF1"/>
</dbReference>